<dbReference type="AlphaFoldDB" id="A0A1Q2CW99"/>
<dbReference type="PANTHER" id="PTHR33452">
    <property type="entry name" value="OXIDOREDUCTASE CATD-RELATED"/>
    <property type="match status" value="1"/>
</dbReference>
<protein>
    <recommendedName>
        <fullName evidence="10">DoxX family protein</fullName>
    </recommendedName>
</protein>
<comment type="subcellular location">
    <subcellularLocation>
        <location evidence="1">Cell membrane</location>
        <topology evidence="1">Multi-pass membrane protein</topology>
    </subcellularLocation>
</comment>
<feature type="transmembrane region" description="Helical" evidence="7">
    <location>
        <begin position="42"/>
        <end position="62"/>
    </location>
</feature>
<accession>A0A1Q2CW99</accession>
<evidence type="ECO:0000256" key="2">
    <source>
        <dbReference type="ARBA" id="ARBA00006679"/>
    </source>
</evidence>
<feature type="transmembrane region" description="Helical" evidence="7">
    <location>
        <begin position="12"/>
        <end position="30"/>
    </location>
</feature>
<dbReference type="Pfam" id="PF07681">
    <property type="entry name" value="DoxX"/>
    <property type="match status" value="1"/>
</dbReference>
<dbReference type="InterPro" id="IPR032808">
    <property type="entry name" value="DoxX"/>
</dbReference>
<feature type="transmembrane region" description="Helical" evidence="7">
    <location>
        <begin position="112"/>
        <end position="130"/>
    </location>
</feature>
<evidence type="ECO:0000256" key="5">
    <source>
        <dbReference type="ARBA" id="ARBA00022989"/>
    </source>
</evidence>
<sequence length="156" mass="16503">MEAFLRVVRDIALLIARIVTGVILVAHGWYRWQITGVDLQVVVLEGSGLPAAQGLAIATVIFEMVGGALLVFGLATPLVGLGMAVMNVAIILTTRADGGFYVHEGGWEYNAVLAAIGLLFLAFGSGRAGLDHLFIRPSGGDGELIQEDPRYVRDAA</sequence>
<evidence type="ECO:0000256" key="6">
    <source>
        <dbReference type="ARBA" id="ARBA00023136"/>
    </source>
</evidence>
<keyword evidence="6 7" id="KW-0472">Membrane</keyword>
<evidence type="ECO:0000256" key="1">
    <source>
        <dbReference type="ARBA" id="ARBA00004651"/>
    </source>
</evidence>
<evidence type="ECO:0008006" key="10">
    <source>
        <dbReference type="Google" id="ProtNLM"/>
    </source>
</evidence>
<reference evidence="8 9" key="1">
    <citation type="journal article" date="2008" name="Int. J. Syst. Evol. Microbiol.">
        <title>Tessaracoccus flavescens sp. nov., isolated from marine sediment.</title>
        <authorList>
            <person name="Lee D.W."/>
            <person name="Lee S.D."/>
        </authorList>
    </citation>
    <scope>NUCLEOTIDE SEQUENCE [LARGE SCALE GENOMIC DNA]</scope>
    <source>
        <strain evidence="8 9">SST-39T</strain>
    </source>
</reference>
<gene>
    <name evidence="8" type="ORF">BW733_05675</name>
</gene>
<evidence type="ECO:0000313" key="8">
    <source>
        <dbReference type="EMBL" id="AQP50393.1"/>
    </source>
</evidence>
<evidence type="ECO:0000256" key="4">
    <source>
        <dbReference type="ARBA" id="ARBA00022692"/>
    </source>
</evidence>
<keyword evidence="3" id="KW-1003">Cell membrane</keyword>
<comment type="similarity">
    <text evidence="2">Belongs to the DoxX family.</text>
</comment>
<dbReference type="RefSeq" id="WP_077348683.1">
    <property type="nucleotide sequence ID" value="NZ_CP019607.1"/>
</dbReference>
<dbReference type="InterPro" id="IPR051907">
    <property type="entry name" value="DoxX-like_oxidoreductase"/>
</dbReference>
<evidence type="ECO:0000256" key="3">
    <source>
        <dbReference type="ARBA" id="ARBA00022475"/>
    </source>
</evidence>
<organism evidence="8 9">
    <name type="scientific">Tessaracoccus flavescens</name>
    <dbReference type="NCBI Taxonomy" id="399497"/>
    <lineage>
        <taxon>Bacteria</taxon>
        <taxon>Bacillati</taxon>
        <taxon>Actinomycetota</taxon>
        <taxon>Actinomycetes</taxon>
        <taxon>Propionibacteriales</taxon>
        <taxon>Propionibacteriaceae</taxon>
        <taxon>Tessaracoccus</taxon>
    </lineage>
</organism>
<dbReference type="STRING" id="399497.BW733_05675"/>
<keyword evidence="9" id="KW-1185">Reference proteome</keyword>
<dbReference type="EMBL" id="CP019607">
    <property type="protein sequence ID" value="AQP50393.1"/>
    <property type="molecule type" value="Genomic_DNA"/>
</dbReference>
<evidence type="ECO:0000313" key="9">
    <source>
        <dbReference type="Proteomes" id="UP000188235"/>
    </source>
</evidence>
<dbReference type="KEGG" id="tfa:BW733_05675"/>
<evidence type="ECO:0000256" key="7">
    <source>
        <dbReference type="SAM" id="Phobius"/>
    </source>
</evidence>
<name>A0A1Q2CW99_9ACTN</name>
<proteinExistence type="inferred from homology"/>
<keyword evidence="5 7" id="KW-1133">Transmembrane helix</keyword>
<dbReference type="OrthoDB" id="1122432at2"/>
<dbReference type="Proteomes" id="UP000188235">
    <property type="component" value="Chromosome"/>
</dbReference>
<keyword evidence="4 7" id="KW-0812">Transmembrane</keyword>
<dbReference type="GO" id="GO:0005886">
    <property type="term" value="C:plasma membrane"/>
    <property type="evidence" value="ECO:0007669"/>
    <property type="project" value="UniProtKB-SubCell"/>
</dbReference>
<feature type="transmembrane region" description="Helical" evidence="7">
    <location>
        <begin position="69"/>
        <end position="92"/>
    </location>
</feature>
<dbReference type="PANTHER" id="PTHR33452:SF1">
    <property type="entry name" value="INNER MEMBRANE PROTEIN YPHA-RELATED"/>
    <property type="match status" value="1"/>
</dbReference>